<keyword evidence="3" id="KW-1185">Reference proteome</keyword>
<dbReference type="GeneID" id="92376174"/>
<dbReference type="RefSeq" id="XP_067081433.1">
    <property type="nucleotide sequence ID" value="XM_067225332.1"/>
</dbReference>
<evidence type="ECO:0000313" key="3">
    <source>
        <dbReference type="Proteomes" id="UP000195570"/>
    </source>
</evidence>
<evidence type="ECO:0000256" key="1">
    <source>
        <dbReference type="SAM" id="Phobius"/>
    </source>
</evidence>
<dbReference type="EMBL" id="CZPT02001506">
    <property type="protein sequence ID" value="SCU70660.1"/>
    <property type="molecule type" value="Genomic_DNA"/>
</dbReference>
<sequence>MSAIYSLLFDSSSTLGVIIVSVVPWFVVLLYYLYYRIKRIGEVPPEVVAPLAHFLEVLTDGATAGYDKELMNLFHPELLTVRVERGVVRAMVRWVCDRLGKVTNIMRDAVLVKDDGDEAHIIALVDFEKVQQVKCRMSWKWRHTTGAAPRNQSSAKTEVSKRFFVTAFRFEPHTEVKSDVLQFLKTDDFIPFAEKFVERLFERPPKTAVEMMVPSLKDKYISNLDKLQGDVRGVCGPLLGGSVDVNCSLIDATVLRGPLSTAKEEGQTEEGVRGIEMSFFVSGVGCRNVNVNLLLVFADLRCYVGRYEVRVVPDTRTQVIVDRDTGEKTFIG</sequence>
<evidence type="ECO:0000313" key="2">
    <source>
        <dbReference type="EMBL" id="SCU70660.1"/>
    </source>
</evidence>
<keyword evidence="1" id="KW-1133">Transmembrane helix</keyword>
<dbReference type="AlphaFoldDB" id="A0A1G4IE29"/>
<gene>
    <name evidence="2" type="ORF">TEOVI_000223400</name>
</gene>
<protein>
    <submittedName>
        <fullName evidence="2">Uncharacterized protein</fullName>
    </submittedName>
</protein>
<dbReference type="VEuPathDB" id="TriTrypDB:TEOVI_000223400"/>
<name>A0A1G4IE29_TRYEQ</name>
<proteinExistence type="predicted"/>
<keyword evidence="1" id="KW-0812">Transmembrane</keyword>
<reference evidence="2" key="1">
    <citation type="submission" date="2016-09" db="EMBL/GenBank/DDBJ databases">
        <authorList>
            <person name="Hebert L."/>
            <person name="Moumen B."/>
        </authorList>
    </citation>
    <scope>NUCLEOTIDE SEQUENCE [LARGE SCALE GENOMIC DNA]</scope>
    <source>
        <strain evidence="2">OVI</strain>
    </source>
</reference>
<dbReference type="Proteomes" id="UP000195570">
    <property type="component" value="Unassembled WGS sequence"/>
</dbReference>
<keyword evidence="1" id="KW-0472">Membrane</keyword>
<comment type="caution">
    <text evidence="2">The sequence shown here is derived from an EMBL/GenBank/DDBJ whole genome shotgun (WGS) entry which is preliminary data.</text>
</comment>
<organism evidence="2 3">
    <name type="scientific">Trypanosoma equiperdum</name>
    <dbReference type="NCBI Taxonomy" id="5694"/>
    <lineage>
        <taxon>Eukaryota</taxon>
        <taxon>Discoba</taxon>
        <taxon>Euglenozoa</taxon>
        <taxon>Kinetoplastea</taxon>
        <taxon>Metakinetoplastina</taxon>
        <taxon>Trypanosomatida</taxon>
        <taxon>Trypanosomatidae</taxon>
        <taxon>Trypanosoma</taxon>
    </lineage>
</organism>
<accession>A0A1G4IE29</accession>
<feature type="transmembrane region" description="Helical" evidence="1">
    <location>
        <begin position="15"/>
        <end position="34"/>
    </location>
</feature>